<dbReference type="EMBL" id="JAEQNB010000001">
    <property type="protein sequence ID" value="MBL0385088.1"/>
    <property type="molecule type" value="Genomic_DNA"/>
</dbReference>
<evidence type="ECO:0000256" key="1">
    <source>
        <dbReference type="SAM" id="MobiDB-lite"/>
    </source>
</evidence>
<comment type="caution">
    <text evidence="3">The sequence shown here is derived from an EMBL/GenBank/DDBJ whole genome shotgun (WGS) entry which is preliminary data.</text>
</comment>
<dbReference type="Proteomes" id="UP000602284">
    <property type="component" value="Unassembled WGS sequence"/>
</dbReference>
<keyword evidence="2" id="KW-0812">Transmembrane</keyword>
<feature type="compositionally biased region" description="Basic and acidic residues" evidence="1">
    <location>
        <begin position="1"/>
        <end position="13"/>
    </location>
</feature>
<evidence type="ECO:0000313" key="3">
    <source>
        <dbReference type="EMBL" id="MBL0385088.1"/>
    </source>
</evidence>
<feature type="compositionally biased region" description="Low complexity" evidence="1">
    <location>
        <begin position="38"/>
        <end position="47"/>
    </location>
</feature>
<dbReference type="RefSeq" id="WP_201630210.1">
    <property type="nucleotide sequence ID" value="NZ_JAEQNB010000001.1"/>
</dbReference>
<feature type="region of interest" description="Disordered" evidence="1">
    <location>
        <begin position="1"/>
        <end position="56"/>
    </location>
</feature>
<keyword evidence="2" id="KW-0472">Membrane</keyword>
<evidence type="ECO:0000313" key="4">
    <source>
        <dbReference type="Proteomes" id="UP000602284"/>
    </source>
</evidence>
<name>A0ABS1J492_9BACL</name>
<keyword evidence="4" id="KW-1185">Reference proteome</keyword>
<organism evidence="3 4">
    <name type="scientific">Tumebacillus amylolyticus</name>
    <dbReference type="NCBI Taxonomy" id="2801339"/>
    <lineage>
        <taxon>Bacteria</taxon>
        <taxon>Bacillati</taxon>
        <taxon>Bacillota</taxon>
        <taxon>Bacilli</taxon>
        <taxon>Bacillales</taxon>
        <taxon>Alicyclobacillaceae</taxon>
        <taxon>Tumebacillus</taxon>
    </lineage>
</organism>
<reference evidence="3 4" key="1">
    <citation type="submission" date="2021-01" db="EMBL/GenBank/DDBJ databases">
        <title>Tumebacillus sp. strain ITR2 16S ribosomal RNA gene Genome sequencing and assembly.</title>
        <authorList>
            <person name="Kang M."/>
        </authorList>
    </citation>
    <scope>NUCLEOTIDE SEQUENCE [LARGE SCALE GENOMIC DNA]</scope>
    <source>
        <strain evidence="3 4">ITR2</strain>
    </source>
</reference>
<gene>
    <name evidence="3" type="ORF">JJB07_00390</name>
</gene>
<evidence type="ECO:0000256" key="2">
    <source>
        <dbReference type="SAM" id="Phobius"/>
    </source>
</evidence>
<accession>A0ABS1J492</accession>
<proteinExistence type="predicted"/>
<sequence>MSDRNWDNPDWHEGMTLPSRKAKHNRKKTTRAAKKEQQQSAALQEIQQAREEATATSAAMVPTLDPASSQVVPPVVEEQAEDADGELQPFFKTWQRVLLWIGTILAMLFVLAWGKIGYVHHVPDIVRENVPAYNHGTSAYLVLKPWWFGPPVLDLNNYYHEADRPDWENYKARLGDYSSIVDNPHVLWTFPDDLMQ</sequence>
<feature type="transmembrane region" description="Helical" evidence="2">
    <location>
        <begin position="97"/>
        <end position="114"/>
    </location>
</feature>
<keyword evidence="2" id="KW-1133">Transmembrane helix</keyword>
<protein>
    <submittedName>
        <fullName evidence="3">Uncharacterized protein</fullName>
    </submittedName>
</protein>
<feature type="compositionally biased region" description="Basic residues" evidence="1">
    <location>
        <begin position="20"/>
        <end position="32"/>
    </location>
</feature>